<reference evidence="2 3" key="1">
    <citation type="submission" date="2017-06" db="EMBL/GenBank/DDBJ databases">
        <authorList>
            <person name="Kim H.J."/>
            <person name="Triplett B.A."/>
        </authorList>
    </citation>
    <scope>NUCLEOTIDE SEQUENCE [LARGE SCALE GENOMIC DNA]</scope>
    <source>
        <strain evidence="2 3">CGMCC 4.2132</strain>
    </source>
</reference>
<dbReference type="Proteomes" id="UP000198282">
    <property type="component" value="Unassembled WGS sequence"/>
</dbReference>
<dbReference type="EMBL" id="FZOD01000086">
    <property type="protein sequence ID" value="SNT61944.1"/>
    <property type="molecule type" value="Genomic_DNA"/>
</dbReference>
<feature type="region of interest" description="Disordered" evidence="1">
    <location>
        <begin position="45"/>
        <end position="77"/>
    </location>
</feature>
<protein>
    <submittedName>
        <fullName evidence="2">Uncharacterized protein</fullName>
    </submittedName>
</protein>
<dbReference type="AlphaFoldDB" id="A0A239P5J6"/>
<name>A0A239P5J6_9ACTN</name>
<evidence type="ECO:0000313" key="2">
    <source>
        <dbReference type="EMBL" id="SNT61944.1"/>
    </source>
</evidence>
<proteinExistence type="predicted"/>
<accession>A0A239P5J6</accession>
<sequence length="206" mass="22544">MTSRSADFHFADDEFEALLRQARARQVADLDAGWDFDAGLADVYARAGHTPPPPTPGASSQPSASEPAGQQDAERDAVEDVCSHIEMIDALLAAVSKIGEGPVLHGSYLTMARQYLMQLRLGLAGRRLTAAQAFGLLSTVKHDLREADRTLRLQHGLSLEQALRERIGELREINTDLSQQMDLLDDKVMRLFNDADEPAALTPTSH</sequence>
<keyword evidence="3" id="KW-1185">Reference proteome</keyword>
<gene>
    <name evidence="2" type="ORF">SAMN05216276_108625</name>
</gene>
<organism evidence="2 3">
    <name type="scientific">Streptosporangium subroseum</name>
    <dbReference type="NCBI Taxonomy" id="106412"/>
    <lineage>
        <taxon>Bacteria</taxon>
        <taxon>Bacillati</taxon>
        <taxon>Actinomycetota</taxon>
        <taxon>Actinomycetes</taxon>
        <taxon>Streptosporangiales</taxon>
        <taxon>Streptosporangiaceae</taxon>
        <taxon>Streptosporangium</taxon>
    </lineage>
</organism>
<dbReference type="RefSeq" id="WP_089213221.1">
    <property type="nucleotide sequence ID" value="NZ_FZOD01000086.1"/>
</dbReference>
<evidence type="ECO:0000313" key="3">
    <source>
        <dbReference type="Proteomes" id="UP000198282"/>
    </source>
</evidence>
<evidence type="ECO:0000256" key="1">
    <source>
        <dbReference type="SAM" id="MobiDB-lite"/>
    </source>
</evidence>